<proteinExistence type="predicted"/>
<organism evidence="2 3">
    <name type="scientific">Paenibacillus rhizosphaerae</name>
    <dbReference type="NCBI Taxonomy" id="297318"/>
    <lineage>
        <taxon>Bacteria</taxon>
        <taxon>Bacillati</taxon>
        <taxon>Bacillota</taxon>
        <taxon>Bacilli</taxon>
        <taxon>Bacillales</taxon>
        <taxon>Paenibacillaceae</taxon>
        <taxon>Paenibacillus</taxon>
    </lineage>
</organism>
<keyword evidence="3" id="KW-1185">Reference proteome</keyword>
<protein>
    <submittedName>
        <fullName evidence="2">Uncharacterized protein</fullName>
    </submittedName>
</protein>
<evidence type="ECO:0000313" key="2">
    <source>
        <dbReference type="EMBL" id="OMF45038.1"/>
    </source>
</evidence>
<evidence type="ECO:0000313" key="3">
    <source>
        <dbReference type="Proteomes" id="UP000187172"/>
    </source>
</evidence>
<evidence type="ECO:0000256" key="1">
    <source>
        <dbReference type="SAM" id="Phobius"/>
    </source>
</evidence>
<keyword evidence="1" id="KW-1133">Transmembrane helix</keyword>
<keyword evidence="1" id="KW-0472">Membrane</keyword>
<dbReference type="AlphaFoldDB" id="A0A1R1DZT1"/>
<sequence length="80" mass="8824">MNIFWAIPFMLGLYVAYEGIDVLTTKVRGEGLAIYKLGMMIPIKDTPIYLYGSTFLLVGAVLVLSPIIIKMVLASEAKVQ</sequence>
<comment type="caution">
    <text evidence="2">The sequence shown here is derived from an EMBL/GenBank/DDBJ whole genome shotgun (WGS) entry which is preliminary data.</text>
</comment>
<name>A0A1R1DZT1_9BACL</name>
<keyword evidence="1" id="KW-0812">Transmembrane</keyword>
<dbReference type="Proteomes" id="UP000187172">
    <property type="component" value="Unassembled WGS sequence"/>
</dbReference>
<dbReference type="EMBL" id="MRTP01000024">
    <property type="protein sequence ID" value="OMF45038.1"/>
    <property type="molecule type" value="Genomic_DNA"/>
</dbReference>
<feature type="transmembrane region" description="Helical" evidence="1">
    <location>
        <begin position="48"/>
        <end position="73"/>
    </location>
</feature>
<accession>A0A1R1DZT1</accession>
<reference evidence="2 3" key="1">
    <citation type="submission" date="2016-11" db="EMBL/GenBank/DDBJ databases">
        <title>Paenibacillus species isolates.</title>
        <authorList>
            <person name="Beno S.M."/>
        </authorList>
    </citation>
    <scope>NUCLEOTIDE SEQUENCE [LARGE SCALE GENOMIC DNA]</scope>
    <source>
        <strain evidence="2 3">FSL R5-0378</strain>
    </source>
</reference>
<gene>
    <name evidence="2" type="ORF">BK138_34005</name>
</gene>